<organism evidence="7 8">
    <name type="scientific">Prevotella corporis</name>
    <dbReference type="NCBI Taxonomy" id="28128"/>
    <lineage>
        <taxon>Bacteria</taxon>
        <taxon>Pseudomonadati</taxon>
        <taxon>Bacteroidota</taxon>
        <taxon>Bacteroidia</taxon>
        <taxon>Bacteroidales</taxon>
        <taxon>Prevotellaceae</taxon>
        <taxon>Prevotella</taxon>
    </lineage>
</organism>
<dbReference type="eggNOG" id="COG2911">
    <property type="taxonomic scope" value="Bacteria"/>
</dbReference>
<comment type="subcellular location">
    <subcellularLocation>
        <location evidence="1">Membrane</location>
        <topology evidence="1">Single-pass membrane protein</topology>
    </subcellularLocation>
</comment>
<keyword evidence="3 5" id="KW-1133">Transmembrane helix</keyword>
<feature type="domain" description="Translocation and assembly module TamB C-terminal" evidence="6">
    <location>
        <begin position="1261"/>
        <end position="1666"/>
    </location>
</feature>
<dbReference type="InterPro" id="IPR007452">
    <property type="entry name" value="TamB_C"/>
</dbReference>
<evidence type="ECO:0000256" key="4">
    <source>
        <dbReference type="ARBA" id="ARBA00023136"/>
    </source>
</evidence>
<keyword evidence="2 5" id="KW-0812">Transmembrane</keyword>
<dbReference type="STRING" id="28128.HMPREF3226_02223"/>
<accession>A0A133PXL1</accession>
<evidence type="ECO:0000256" key="3">
    <source>
        <dbReference type="ARBA" id="ARBA00022989"/>
    </source>
</evidence>
<feature type="transmembrane region" description="Helical" evidence="5">
    <location>
        <begin position="16"/>
        <end position="37"/>
    </location>
</feature>
<reference evidence="8" key="1">
    <citation type="submission" date="2016-01" db="EMBL/GenBank/DDBJ databases">
        <authorList>
            <person name="Mitreva M."/>
            <person name="Pepin K.H."/>
            <person name="Mihindukulasuriya K.A."/>
            <person name="Fulton R."/>
            <person name="Fronick C."/>
            <person name="O'Laughlin M."/>
            <person name="Miner T."/>
            <person name="Herter B."/>
            <person name="Rosa B.A."/>
            <person name="Cordes M."/>
            <person name="Tomlinson C."/>
            <person name="Wollam A."/>
            <person name="Palsikar V.B."/>
            <person name="Mardis E.R."/>
            <person name="Wilson R.K."/>
        </authorList>
    </citation>
    <scope>NUCLEOTIDE SEQUENCE [LARGE SCALE GENOMIC DNA]</scope>
    <source>
        <strain evidence="8">MJR7716</strain>
    </source>
</reference>
<evidence type="ECO:0000313" key="7">
    <source>
        <dbReference type="EMBL" id="KXA34758.1"/>
    </source>
</evidence>
<evidence type="ECO:0000256" key="2">
    <source>
        <dbReference type="ARBA" id="ARBA00022692"/>
    </source>
</evidence>
<dbReference type="Pfam" id="PF04357">
    <property type="entry name" value="TamB"/>
    <property type="match status" value="1"/>
</dbReference>
<dbReference type="GO" id="GO:0009306">
    <property type="term" value="P:protein secretion"/>
    <property type="evidence" value="ECO:0007669"/>
    <property type="project" value="InterPro"/>
</dbReference>
<dbReference type="EMBL" id="LRQG01000197">
    <property type="protein sequence ID" value="KXA34758.1"/>
    <property type="molecule type" value="Genomic_DNA"/>
</dbReference>
<protein>
    <recommendedName>
        <fullName evidence="6">Translocation and assembly module TamB C-terminal domain-containing protein</fullName>
    </recommendedName>
</protein>
<dbReference type="PANTHER" id="PTHR36985">
    <property type="entry name" value="TRANSLOCATION AND ASSEMBLY MODULE SUBUNIT TAMB"/>
    <property type="match status" value="1"/>
</dbReference>
<evidence type="ECO:0000256" key="5">
    <source>
        <dbReference type="SAM" id="Phobius"/>
    </source>
</evidence>
<comment type="caution">
    <text evidence="7">The sequence shown here is derived from an EMBL/GenBank/DDBJ whole genome shotgun (WGS) entry which is preliminary data.</text>
</comment>
<name>A0A133PXL1_9BACT</name>
<dbReference type="PATRIC" id="fig|28128.5.peg.2287"/>
<sequence length="1713" mass="191310">MEQKQRQLRMNKALKWLVAIVLAPILLFLILTLLLYFPPVQNWAVRQVASSASEKTGMEITLERVNLSFPLDLQLDGLKMLKPNDSIPQQKDTVADVKQLIAKVQLLPLLSNKVEIDELTFKQLKANTTNFIGDLRIKGDLERLHLISHGIDLKGDSVRLNVAEIQGGWLDIALGDTVPEDTTKEKTLWRINIDQLNLAKTDFWLHMPGDTMSVRANFDKATAKATELLLHDDIYKVGSLDWQGGQFYYDQNYKPHAKSGFDGSHIAMTDVNIGLDSFVYAKPNISANVRTANMKEKSGLLVEDFRGPFRLDSTSLYLPNMYLKMPGTELAGSFQMEMNAFDDNAPGRLYAQLSGHVTKSDLKPFLTSLEPRLYNSIPNKPLTVQGQLQGNMKYATFKQLHLKMPGHFDLKGTGWIANPTDSKNMRSDLAIKGTAEDIDFVNKILPKSVSKDVRIPRGIGLHGKVKIRKSRYTGDIFLTESKGKVHVKGNYNTANDAYNLLAKANNLQLRHFLPNMDVHPFTGIIAANGHGMDFLNPKSAVNLTAKIDKFQYGQYKLDGIGGKITMKNGITNAHIQSSNKMIAGNFKYHGKFTDKMVDGHLKGMIQRLDFRRLGVMRDPYVLTTWADVDLKSNLKDRHFIKGPLRHLVLNNEGRKHTTQLVKGDFDVVATVRGTNLDSHLKGHLAQANLKALGMVDKPYVVATDADIDFRSNMNNYYHVKGYVGDMRLNEIRGKDNVPLVAGSFDVNAIMNGNDIKGSLKGLFPRADLYQLGIVDQPFNTNFSADIDFAMKGKDDLMAKGLIGNVQVQTRDTIYSSGDVTLNVLSQRDSTHAFIKGGDFLLNTKLNGSYKQVMNIGQGIYSDLQRQIASKYIDQPALRRQLPTGHITLQTGTDNIFSQLLAEQGYQFTTANVDITTSPVDGLNGKIIVDQLAYDSLKVDTMRITLSNSNNGLNYEMEVLNNSESKYPYRGYLHGSFYEHGIESSLAIFDMTDKTALALSMKAGMADNGMRVSLTSPKAILGYKEYQVNQDNFLYIGRDRRLSADLQMQATDGAGLQLKTEDSDSTSLQNFTLSVHRFEVGQLLSVLPFAPNITGVLDGDYHVVQTSKDITVSGDMNVHDMVFEGSRLGNVGTQLVYMPLEDGTHFVNAMITHNERNVGELSGSYRSEDGGSLDATLNMDRFPLNYINGFVPDQIVGLQGEGDGVLSVQGPLNKLDINGEIYLDSAHLVSVPYGIDMRFADDPVLVKNSRIEFENFEMFANNDSPLNMSGYLDFSELDRMNMDVRMRANNFEIIDARENPRSEVYGKAFVNFMGRMHGPVSNLNLIGKLDVLGTTDMTYVMRDAILTTDTELNDLVQFTNLNDSITDVVRRPDLTGFSMKLGLDIDEQAHIVCALNPDKSNYIDLFGGGSLSLSYDPTNNLQLRGRYTLNDGVMKYSLPIIPLRTFNIQDGSYIEFLGNPMQPLLSIVATEDVKTSVTDGSGQSRLVDFACGVRLTKRFPKPGVEFIIDAPEDQEMQNTLSTKSDEERSKLAVTMLASGMYFDGTINSNANAAMNSALAGFLQTQVNSITGRALSSMGLDISANMESAADANGSLHTDYTFKFSKRLWDNRLRIIMGGRVSTGSEFSERNGAFFDNLSLEYRLNKKETKYLKIYYEREAYDWLEGEQEEFGIGFMWRRKLRNFKDIFRFKNTDDASVVQPSSKPKRDSLINFTK</sequence>
<evidence type="ECO:0000256" key="1">
    <source>
        <dbReference type="ARBA" id="ARBA00004167"/>
    </source>
</evidence>
<evidence type="ECO:0000313" key="8">
    <source>
        <dbReference type="Proteomes" id="UP000070533"/>
    </source>
</evidence>
<evidence type="ECO:0000259" key="6">
    <source>
        <dbReference type="Pfam" id="PF04357"/>
    </source>
</evidence>
<dbReference type="PANTHER" id="PTHR36985:SF1">
    <property type="entry name" value="TRANSLOCATION AND ASSEMBLY MODULE SUBUNIT TAMB"/>
    <property type="match status" value="1"/>
</dbReference>
<keyword evidence="8" id="KW-1185">Reference proteome</keyword>
<gene>
    <name evidence="7" type="ORF">HMPREF3226_02223</name>
</gene>
<keyword evidence="4 5" id="KW-0472">Membrane</keyword>
<dbReference type="GO" id="GO:0005886">
    <property type="term" value="C:plasma membrane"/>
    <property type="evidence" value="ECO:0007669"/>
    <property type="project" value="InterPro"/>
</dbReference>
<proteinExistence type="predicted"/>
<dbReference type="Proteomes" id="UP000070533">
    <property type="component" value="Unassembled WGS sequence"/>
</dbReference>